<organism evidence="1 2">
    <name type="scientific">Pseudoprimorskyibacter insulae</name>
    <dbReference type="NCBI Taxonomy" id="1695997"/>
    <lineage>
        <taxon>Bacteria</taxon>
        <taxon>Pseudomonadati</taxon>
        <taxon>Pseudomonadota</taxon>
        <taxon>Alphaproteobacteria</taxon>
        <taxon>Rhodobacterales</taxon>
        <taxon>Paracoccaceae</taxon>
        <taxon>Pseudoprimorskyibacter</taxon>
    </lineage>
</organism>
<evidence type="ECO:0000313" key="2">
    <source>
        <dbReference type="Proteomes" id="UP000244904"/>
    </source>
</evidence>
<keyword evidence="2" id="KW-1185">Reference proteome</keyword>
<dbReference type="EMBL" id="OMOJ01000001">
    <property type="protein sequence ID" value="SPF78379.1"/>
    <property type="molecule type" value="Genomic_DNA"/>
</dbReference>
<evidence type="ECO:0008006" key="3">
    <source>
        <dbReference type="Google" id="ProtNLM"/>
    </source>
</evidence>
<evidence type="ECO:0000313" key="1">
    <source>
        <dbReference type="EMBL" id="SPF78379.1"/>
    </source>
</evidence>
<protein>
    <recommendedName>
        <fullName evidence="3">Cell division protein FtsL</fullName>
    </recommendedName>
</protein>
<reference evidence="2" key="1">
    <citation type="submission" date="2018-03" db="EMBL/GenBank/DDBJ databases">
        <authorList>
            <person name="Rodrigo-Torres L."/>
            <person name="Arahal R. D."/>
            <person name="Lucena T."/>
        </authorList>
    </citation>
    <scope>NUCLEOTIDE SEQUENCE [LARGE SCALE GENOMIC DNA]</scope>
    <source>
        <strain evidence="2">CECT 8871</strain>
    </source>
</reference>
<dbReference type="Proteomes" id="UP000244904">
    <property type="component" value="Unassembled WGS sequence"/>
</dbReference>
<dbReference type="OrthoDB" id="7165680at2"/>
<sequence length="119" mass="13736">MRFLIYGLTFLSMIGFGFWAYRENYETQAALSEVGRLQSDIGAARERLGVLRAEWAYLNRPDRLRELANLNYDRLQLMPFSSDQFGRIDQIAYPQMTQVTEELEFEGTVELSSNGGQEP</sequence>
<proteinExistence type="predicted"/>
<dbReference type="AlphaFoldDB" id="A0A2R8ARB4"/>
<name>A0A2R8ARB4_9RHOB</name>
<dbReference type="RefSeq" id="WP_108885025.1">
    <property type="nucleotide sequence ID" value="NZ_OMOJ01000001.1"/>
</dbReference>
<accession>A0A2R8ARB4</accession>
<gene>
    <name evidence="1" type="ORF">PRI8871_00979</name>
</gene>